<comment type="subcellular location">
    <subcellularLocation>
        <location evidence="1">Cytoplasm</location>
        <location evidence="1">Cytoskeleton</location>
    </subcellularLocation>
</comment>
<evidence type="ECO:0000256" key="3">
    <source>
        <dbReference type="ARBA" id="ARBA00022741"/>
    </source>
</evidence>
<proteinExistence type="inferred from homology"/>
<organism evidence="7">
    <name type="scientific">Anopheles atroparvus</name>
    <name type="common">European mosquito</name>
    <dbReference type="NCBI Taxonomy" id="41427"/>
    <lineage>
        <taxon>Eukaryota</taxon>
        <taxon>Metazoa</taxon>
        <taxon>Ecdysozoa</taxon>
        <taxon>Arthropoda</taxon>
        <taxon>Hexapoda</taxon>
        <taxon>Insecta</taxon>
        <taxon>Pterygota</taxon>
        <taxon>Neoptera</taxon>
        <taxon>Endopterygota</taxon>
        <taxon>Diptera</taxon>
        <taxon>Nematocera</taxon>
        <taxon>Culicoidea</taxon>
        <taxon>Culicidae</taxon>
        <taxon>Anophelinae</taxon>
        <taxon>Anopheles</taxon>
    </lineage>
</organism>
<keyword evidence="2" id="KW-0963">Cytoplasm</keyword>
<dbReference type="Pfam" id="PF00022">
    <property type="entry name" value="Actin"/>
    <property type="match status" value="1"/>
</dbReference>
<dbReference type="VEuPathDB" id="VectorBase:AATE002331"/>
<sequence length="181" mass="19990">MSDKEIVALVVDNGSGMIKAGAAGADEPCVVFPSIVGRLKNGIFDISGSRNKNTYYVGNKARRMRHILTLKHPIERGIIQNWDDMEGIWHHLFYNELQMDPENHPVLLTQAPINSKANKEKMGEIMFETFGTPALYIASPTVLSLYATGRTSGLVMDSGDGGTFIEPIYEGYALSHEPSFK</sequence>
<keyword evidence="3" id="KW-0547">Nucleotide-binding</keyword>
<dbReference type="EnsemblMetazoa" id="AATE002331-RA">
    <property type="protein sequence ID" value="AATE002331-PA.1"/>
    <property type="gene ID" value="AATE002331"/>
</dbReference>
<dbReference type="PRINTS" id="PR00190">
    <property type="entry name" value="ACTIN"/>
</dbReference>
<dbReference type="SUPFAM" id="SSF53067">
    <property type="entry name" value="Actin-like ATPase domain"/>
    <property type="match status" value="2"/>
</dbReference>
<dbReference type="InterPro" id="IPR043129">
    <property type="entry name" value="ATPase_NBD"/>
</dbReference>
<dbReference type="PANTHER" id="PTHR11937">
    <property type="entry name" value="ACTIN"/>
    <property type="match status" value="1"/>
</dbReference>
<reference evidence="7" key="1">
    <citation type="submission" date="2022-08" db="UniProtKB">
        <authorList>
            <consortium name="EnsemblMetazoa"/>
        </authorList>
    </citation>
    <scope>IDENTIFICATION</scope>
    <source>
        <strain evidence="7">EBRO</strain>
    </source>
</reference>
<evidence type="ECO:0000256" key="4">
    <source>
        <dbReference type="ARBA" id="ARBA00022840"/>
    </source>
</evidence>
<keyword evidence="4" id="KW-0067">ATP-binding</keyword>
<accession>A0A182IN99</accession>
<evidence type="ECO:0000256" key="6">
    <source>
        <dbReference type="RuleBase" id="RU000487"/>
    </source>
</evidence>
<name>A0A182IN99_ANOAO</name>
<dbReference type="GO" id="GO:0005524">
    <property type="term" value="F:ATP binding"/>
    <property type="evidence" value="ECO:0007669"/>
    <property type="project" value="UniProtKB-KW"/>
</dbReference>
<dbReference type="FunFam" id="3.30.420.40:FF:000148">
    <property type="entry name" value="Actin, alpha skeletal muscle"/>
    <property type="match status" value="1"/>
</dbReference>
<evidence type="ECO:0000256" key="1">
    <source>
        <dbReference type="ARBA" id="ARBA00004245"/>
    </source>
</evidence>
<dbReference type="AlphaFoldDB" id="A0A182IN99"/>
<dbReference type="InterPro" id="IPR004000">
    <property type="entry name" value="Actin"/>
</dbReference>
<dbReference type="SMART" id="SM00268">
    <property type="entry name" value="ACTIN"/>
    <property type="match status" value="1"/>
</dbReference>
<protein>
    <submittedName>
        <fullName evidence="7">Uncharacterized protein</fullName>
    </submittedName>
</protein>
<dbReference type="Gene3D" id="3.30.420.40">
    <property type="match status" value="2"/>
</dbReference>
<keyword evidence="5" id="KW-0206">Cytoskeleton</keyword>
<comment type="similarity">
    <text evidence="6">Belongs to the actin family.</text>
</comment>
<dbReference type="STRING" id="41427.A0A182IN99"/>
<evidence type="ECO:0000256" key="2">
    <source>
        <dbReference type="ARBA" id="ARBA00022490"/>
    </source>
</evidence>
<evidence type="ECO:0000256" key="5">
    <source>
        <dbReference type="ARBA" id="ARBA00023212"/>
    </source>
</evidence>
<dbReference type="GO" id="GO:0005856">
    <property type="term" value="C:cytoskeleton"/>
    <property type="evidence" value="ECO:0007669"/>
    <property type="project" value="UniProtKB-SubCell"/>
</dbReference>
<evidence type="ECO:0000313" key="7">
    <source>
        <dbReference type="EnsemblMetazoa" id="AATE002331-PA.1"/>
    </source>
</evidence>